<keyword evidence="1" id="KW-0812">Transmembrane</keyword>
<dbReference type="EMBL" id="KL142404">
    <property type="protein sequence ID" value="KDR69080.1"/>
    <property type="molecule type" value="Genomic_DNA"/>
</dbReference>
<keyword evidence="3" id="KW-1185">Reference proteome</keyword>
<proteinExistence type="predicted"/>
<accession>A0A067SDS0</accession>
<keyword evidence="1" id="KW-0472">Membrane</keyword>
<protein>
    <submittedName>
        <fullName evidence="2">Uncharacterized protein</fullName>
    </submittedName>
</protein>
<evidence type="ECO:0000313" key="3">
    <source>
        <dbReference type="Proteomes" id="UP000027222"/>
    </source>
</evidence>
<feature type="transmembrane region" description="Helical" evidence="1">
    <location>
        <begin position="71"/>
        <end position="100"/>
    </location>
</feature>
<name>A0A067SDS0_GALM3</name>
<dbReference type="HOGENOM" id="CLU_1695601_0_0_1"/>
<sequence>MRGAPQSYYVVAEANIASIGHLPCLYNGVEPTASVWKWGNCNLTMSVGTSLGLSGMRSADLSSSHLHFLSFSIYISLRSFVLILLEATHVVIFLLLLLLCTQRPSFYPERHGRRPMTEESTSSRLCSTLPAFKAGHTYESKTLVNGDLADSTLHL</sequence>
<dbReference type="Proteomes" id="UP000027222">
    <property type="component" value="Unassembled WGS sequence"/>
</dbReference>
<evidence type="ECO:0000256" key="1">
    <source>
        <dbReference type="SAM" id="Phobius"/>
    </source>
</evidence>
<organism evidence="2 3">
    <name type="scientific">Galerina marginata (strain CBS 339.88)</name>
    <dbReference type="NCBI Taxonomy" id="685588"/>
    <lineage>
        <taxon>Eukaryota</taxon>
        <taxon>Fungi</taxon>
        <taxon>Dikarya</taxon>
        <taxon>Basidiomycota</taxon>
        <taxon>Agaricomycotina</taxon>
        <taxon>Agaricomycetes</taxon>
        <taxon>Agaricomycetidae</taxon>
        <taxon>Agaricales</taxon>
        <taxon>Agaricineae</taxon>
        <taxon>Strophariaceae</taxon>
        <taxon>Galerina</taxon>
    </lineage>
</organism>
<dbReference type="AlphaFoldDB" id="A0A067SDS0"/>
<evidence type="ECO:0000313" key="2">
    <source>
        <dbReference type="EMBL" id="KDR69080.1"/>
    </source>
</evidence>
<keyword evidence="1" id="KW-1133">Transmembrane helix</keyword>
<reference evidence="3" key="1">
    <citation type="journal article" date="2014" name="Proc. Natl. Acad. Sci. U.S.A.">
        <title>Extensive sampling of basidiomycete genomes demonstrates inadequacy of the white-rot/brown-rot paradigm for wood decay fungi.</title>
        <authorList>
            <person name="Riley R."/>
            <person name="Salamov A.A."/>
            <person name="Brown D.W."/>
            <person name="Nagy L.G."/>
            <person name="Floudas D."/>
            <person name="Held B.W."/>
            <person name="Levasseur A."/>
            <person name="Lombard V."/>
            <person name="Morin E."/>
            <person name="Otillar R."/>
            <person name="Lindquist E.A."/>
            <person name="Sun H."/>
            <person name="LaButti K.M."/>
            <person name="Schmutz J."/>
            <person name="Jabbour D."/>
            <person name="Luo H."/>
            <person name="Baker S.E."/>
            <person name="Pisabarro A.G."/>
            <person name="Walton J.D."/>
            <person name="Blanchette R.A."/>
            <person name="Henrissat B."/>
            <person name="Martin F."/>
            <person name="Cullen D."/>
            <person name="Hibbett D.S."/>
            <person name="Grigoriev I.V."/>
        </authorList>
    </citation>
    <scope>NUCLEOTIDE SEQUENCE [LARGE SCALE GENOMIC DNA]</scope>
    <source>
        <strain evidence="3">CBS 339.88</strain>
    </source>
</reference>
<gene>
    <name evidence="2" type="ORF">GALMADRAFT_933925</name>
</gene>